<evidence type="ECO:0000313" key="12">
    <source>
        <dbReference type="Proteomes" id="UP000294919"/>
    </source>
</evidence>
<evidence type="ECO:0000256" key="5">
    <source>
        <dbReference type="ARBA" id="ARBA00022692"/>
    </source>
</evidence>
<feature type="transmembrane region" description="Helical" evidence="9">
    <location>
        <begin position="184"/>
        <end position="202"/>
    </location>
</feature>
<sequence>MDIEFLAKYYKFFISGTGITLFLSFFGVIFGVVIGVFLALMKLSEKPLIRMPATAYIEVVRGTPLLVQLFLIYIGLPKATGIAFPDLSLAIIAVSLNSAAYVAEIIRAGIQSIDKGQMEAARSLGMTHSVTMRYIIIPQAFKNILPALGNEFIVLVKESAIVSVIGIHDLMYKADTVRGISYKPFAPLLIAAVIYFSITFTLSKLVGNLERRLSAGDPRK</sequence>
<dbReference type="GO" id="GO:0043190">
    <property type="term" value="C:ATP-binding cassette (ABC) transporter complex"/>
    <property type="evidence" value="ECO:0007669"/>
    <property type="project" value="InterPro"/>
</dbReference>
<evidence type="ECO:0000256" key="2">
    <source>
        <dbReference type="ARBA" id="ARBA00010072"/>
    </source>
</evidence>
<comment type="subcellular location">
    <subcellularLocation>
        <location evidence="1 9">Cell membrane</location>
        <topology evidence="1 9">Multi-pass membrane protein</topology>
    </subcellularLocation>
</comment>
<organism evidence="11 12">
    <name type="scientific">Marinisporobacter balticus</name>
    <dbReference type="NCBI Taxonomy" id="2018667"/>
    <lineage>
        <taxon>Bacteria</taxon>
        <taxon>Bacillati</taxon>
        <taxon>Bacillota</taxon>
        <taxon>Clostridia</taxon>
        <taxon>Peptostreptococcales</taxon>
        <taxon>Thermotaleaceae</taxon>
        <taxon>Marinisporobacter</taxon>
    </lineage>
</organism>
<dbReference type="InterPro" id="IPR000515">
    <property type="entry name" value="MetI-like"/>
</dbReference>
<evidence type="ECO:0000256" key="9">
    <source>
        <dbReference type="RuleBase" id="RU363032"/>
    </source>
</evidence>
<protein>
    <submittedName>
        <fullName evidence="11">Amino acid ABC transporter membrane protein (PAAT family)</fullName>
    </submittedName>
</protein>
<proteinExistence type="inferred from homology"/>
<dbReference type="PROSITE" id="PS50928">
    <property type="entry name" value="ABC_TM1"/>
    <property type="match status" value="1"/>
</dbReference>
<dbReference type="InterPro" id="IPR010065">
    <property type="entry name" value="AA_ABC_transptr_permease_3TM"/>
</dbReference>
<dbReference type="GO" id="GO:0022857">
    <property type="term" value="F:transmembrane transporter activity"/>
    <property type="evidence" value="ECO:0007669"/>
    <property type="project" value="InterPro"/>
</dbReference>
<comment type="similarity">
    <text evidence="2">Belongs to the binding-protein-dependent transport system permease family. HisMQ subfamily.</text>
</comment>
<evidence type="ECO:0000313" key="11">
    <source>
        <dbReference type="EMBL" id="TCO74585.1"/>
    </source>
</evidence>
<comment type="caution">
    <text evidence="11">The sequence shown here is derived from an EMBL/GenBank/DDBJ whole genome shotgun (WGS) entry which is preliminary data.</text>
</comment>
<evidence type="ECO:0000256" key="7">
    <source>
        <dbReference type="ARBA" id="ARBA00022989"/>
    </source>
</evidence>
<keyword evidence="8 9" id="KW-0472">Membrane</keyword>
<keyword evidence="3 9" id="KW-0813">Transport</keyword>
<reference evidence="11 12" key="1">
    <citation type="submission" date="2019-03" db="EMBL/GenBank/DDBJ databases">
        <title>Genomic Encyclopedia of Type Strains, Phase IV (KMG-IV): sequencing the most valuable type-strain genomes for metagenomic binning, comparative biology and taxonomic classification.</title>
        <authorList>
            <person name="Goeker M."/>
        </authorList>
    </citation>
    <scope>NUCLEOTIDE SEQUENCE [LARGE SCALE GENOMIC DNA]</scope>
    <source>
        <strain evidence="11 12">DSM 102940</strain>
    </source>
</reference>
<dbReference type="SUPFAM" id="SSF161098">
    <property type="entry name" value="MetI-like"/>
    <property type="match status" value="1"/>
</dbReference>
<dbReference type="Gene3D" id="1.10.3720.10">
    <property type="entry name" value="MetI-like"/>
    <property type="match status" value="1"/>
</dbReference>
<dbReference type="InterPro" id="IPR043429">
    <property type="entry name" value="ArtM/GltK/GlnP/TcyL/YhdX-like"/>
</dbReference>
<keyword evidence="4" id="KW-1003">Cell membrane</keyword>
<dbReference type="Pfam" id="PF00528">
    <property type="entry name" value="BPD_transp_1"/>
    <property type="match status" value="1"/>
</dbReference>
<evidence type="ECO:0000256" key="6">
    <source>
        <dbReference type="ARBA" id="ARBA00022970"/>
    </source>
</evidence>
<feature type="transmembrane region" description="Helical" evidence="9">
    <location>
        <begin position="53"/>
        <end position="76"/>
    </location>
</feature>
<accession>A0A4R2L5Y2</accession>
<keyword evidence="5 9" id="KW-0812">Transmembrane</keyword>
<dbReference type="PANTHER" id="PTHR30614">
    <property type="entry name" value="MEMBRANE COMPONENT OF AMINO ACID ABC TRANSPORTER"/>
    <property type="match status" value="1"/>
</dbReference>
<keyword evidence="12" id="KW-1185">Reference proteome</keyword>
<dbReference type="AlphaFoldDB" id="A0A4R2L5Y2"/>
<feature type="transmembrane region" description="Helical" evidence="9">
    <location>
        <begin position="12"/>
        <end position="41"/>
    </location>
</feature>
<evidence type="ECO:0000256" key="8">
    <source>
        <dbReference type="ARBA" id="ARBA00023136"/>
    </source>
</evidence>
<evidence type="ECO:0000256" key="4">
    <source>
        <dbReference type="ARBA" id="ARBA00022475"/>
    </source>
</evidence>
<gene>
    <name evidence="11" type="ORF">EV214_11264</name>
</gene>
<dbReference type="FunFam" id="1.10.3720.10:FF:000033">
    <property type="entry name" value="Polar amino acid ABC transporter permease"/>
    <property type="match status" value="1"/>
</dbReference>
<feature type="domain" description="ABC transmembrane type-1" evidence="10">
    <location>
        <begin position="17"/>
        <end position="206"/>
    </location>
</feature>
<evidence type="ECO:0000259" key="10">
    <source>
        <dbReference type="PROSITE" id="PS50928"/>
    </source>
</evidence>
<dbReference type="OrthoDB" id="9787841at2"/>
<dbReference type="PANTHER" id="PTHR30614:SF20">
    <property type="entry name" value="GLUTAMINE TRANSPORT SYSTEM PERMEASE PROTEIN GLNP"/>
    <property type="match status" value="1"/>
</dbReference>
<keyword evidence="6" id="KW-0029">Amino-acid transport</keyword>
<feature type="transmembrane region" description="Helical" evidence="9">
    <location>
        <begin position="82"/>
        <end position="103"/>
    </location>
</feature>
<dbReference type="InterPro" id="IPR035906">
    <property type="entry name" value="MetI-like_sf"/>
</dbReference>
<dbReference type="RefSeq" id="WP_132245311.1">
    <property type="nucleotide sequence ID" value="NZ_SLWV01000012.1"/>
</dbReference>
<dbReference type="CDD" id="cd06261">
    <property type="entry name" value="TM_PBP2"/>
    <property type="match status" value="1"/>
</dbReference>
<evidence type="ECO:0000256" key="1">
    <source>
        <dbReference type="ARBA" id="ARBA00004651"/>
    </source>
</evidence>
<dbReference type="EMBL" id="SLWV01000012">
    <property type="protein sequence ID" value="TCO74585.1"/>
    <property type="molecule type" value="Genomic_DNA"/>
</dbReference>
<dbReference type="GO" id="GO:0006865">
    <property type="term" value="P:amino acid transport"/>
    <property type="evidence" value="ECO:0007669"/>
    <property type="project" value="UniProtKB-KW"/>
</dbReference>
<dbReference type="Proteomes" id="UP000294919">
    <property type="component" value="Unassembled WGS sequence"/>
</dbReference>
<keyword evidence="7 9" id="KW-1133">Transmembrane helix</keyword>
<evidence type="ECO:0000256" key="3">
    <source>
        <dbReference type="ARBA" id="ARBA00022448"/>
    </source>
</evidence>
<dbReference type="NCBIfam" id="TIGR01726">
    <property type="entry name" value="HEQRo_perm_3TM"/>
    <property type="match status" value="1"/>
</dbReference>
<name>A0A4R2L5Y2_9FIRM</name>